<keyword evidence="8 15" id="KW-0645">Protease</keyword>
<protein>
    <recommendedName>
        <fullName evidence="5 15">Dipeptidyl peptidase 3</fullName>
        <ecNumber evidence="4 15">3.4.14.4</ecNumber>
    </recommendedName>
    <alternativeName>
        <fullName evidence="13 15">Dipeptidyl aminopeptidase III</fullName>
    </alternativeName>
    <alternativeName>
        <fullName evidence="14 15">Dipeptidyl peptidase III</fullName>
    </alternativeName>
</protein>
<evidence type="ECO:0000256" key="17">
    <source>
        <dbReference type="PIRSR" id="PIRSR007828-2"/>
    </source>
</evidence>
<evidence type="ECO:0000256" key="8">
    <source>
        <dbReference type="ARBA" id="ARBA00022670"/>
    </source>
</evidence>
<dbReference type="OrthoDB" id="4694525at2759"/>
<evidence type="ECO:0000313" key="19">
    <source>
        <dbReference type="Proteomes" id="UP000077266"/>
    </source>
</evidence>
<dbReference type="PANTHER" id="PTHR23422:SF11">
    <property type="entry name" value="DIPEPTIDYL PEPTIDASE 3"/>
    <property type="match status" value="1"/>
</dbReference>
<feature type="binding site" evidence="17">
    <location>
        <position position="448"/>
    </location>
    <ligand>
        <name>Zn(2+)</name>
        <dbReference type="ChEBI" id="CHEBI:29105"/>
        <note>catalytic</note>
    </ligand>
</feature>
<evidence type="ECO:0000256" key="6">
    <source>
        <dbReference type="ARBA" id="ARBA00022438"/>
    </source>
</evidence>
<dbReference type="Proteomes" id="UP000077266">
    <property type="component" value="Unassembled WGS sequence"/>
</dbReference>
<evidence type="ECO:0000256" key="7">
    <source>
        <dbReference type="ARBA" id="ARBA00022490"/>
    </source>
</evidence>
<dbReference type="InterPro" id="IPR039461">
    <property type="entry name" value="Peptidase_M49"/>
</dbReference>
<keyword evidence="6 15" id="KW-0031">Aminopeptidase</keyword>
<gene>
    <name evidence="18" type="ORF">EXIGLDRAFT_730055</name>
</gene>
<dbReference type="GO" id="GO:0046872">
    <property type="term" value="F:metal ion binding"/>
    <property type="evidence" value="ECO:0007669"/>
    <property type="project" value="UniProtKB-KW"/>
</dbReference>
<feature type="binding site" evidence="17">
    <location>
        <position position="453"/>
    </location>
    <ligand>
        <name>Zn(2+)</name>
        <dbReference type="ChEBI" id="CHEBI:29105"/>
        <note>catalytic</note>
    </ligand>
</feature>
<accession>A0A166B3U8</accession>
<evidence type="ECO:0000256" key="14">
    <source>
        <dbReference type="ARBA" id="ARBA00032119"/>
    </source>
</evidence>
<dbReference type="GO" id="GO:0006508">
    <property type="term" value="P:proteolysis"/>
    <property type="evidence" value="ECO:0007669"/>
    <property type="project" value="UniProtKB-KW"/>
</dbReference>
<evidence type="ECO:0000256" key="15">
    <source>
        <dbReference type="PIRNR" id="PIRNR007828"/>
    </source>
</evidence>
<evidence type="ECO:0000313" key="18">
    <source>
        <dbReference type="EMBL" id="KZV97669.1"/>
    </source>
</evidence>
<feature type="binding site" evidence="17">
    <location>
        <position position="506"/>
    </location>
    <ligand>
        <name>Zn(2+)</name>
        <dbReference type="ChEBI" id="CHEBI:29105"/>
        <note>catalytic</note>
    </ligand>
</feature>
<feature type="active site" evidence="16">
    <location>
        <position position="449"/>
    </location>
</feature>
<evidence type="ECO:0000256" key="9">
    <source>
        <dbReference type="ARBA" id="ARBA00022723"/>
    </source>
</evidence>
<evidence type="ECO:0000256" key="12">
    <source>
        <dbReference type="ARBA" id="ARBA00023049"/>
    </source>
</evidence>
<dbReference type="GO" id="GO:0008239">
    <property type="term" value="F:dipeptidyl-peptidase activity"/>
    <property type="evidence" value="ECO:0007669"/>
    <property type="project" value="UniProtKB-UniRule"/>
</dbReference>
<name>A0A166B3U8_EXIGL</name>
<keyword evidence="11 15" id="KW-0862">Zinc</keyword>
<reference evidence="18 19" key="1">
    <citation type="journal article" date="2016" name="Mol. Biol. Evol.">
        <title>Comparative Genomics of Early-Diverging Mushroom-Forming Fungi Provides Insights into the Origins of Lignocellulose Decay Capabilities.</title>
        <authorList>
            <person name="Nagy L.G."/>
            <person name="Riley R."/>
            <person name="Tritt A."/>
            <person name="Adam C."/>
            <person name="Daum C."/>
            <person name="Floudas D."/>
            <person name="Sun H."/>
            <person name="Yadav J.S."/>
            <person name="Pangilinan J."/>
            <person name="Larsson K.H."/>
            <person name="Matsuura K."/>
            <person name="Barry K."/>
            <person name="Labutti K."/>
            <person name="Kuo R."/>
            <person name="Ohm R.A."/>
            <person name="Bhattacharya S.S."/>
            <person name="Shirouzu T."/>
            <person name="Yoshinaga Y."/>
            <person name="Martin F.M."/>
            <person name="Grigoriev I.V."/>
            <person name="Hibbett D.S."/>
        </authorList>
    </citation>
    <scope>NUCLEOTIDE SEQUENCE [LARGE SCALE GENOMIC DNA]</scope>
    <source>
        <strain evidence="18 19">HHB12029</strain>
    </source>
</reference>
<dbReference type="FunFam" id="3.30.540.30:FF:000002">
    <property type="entry name" value="Dipeptidyl peptidase 3"/>
    <property type="match status" value="1"/>
</dbReference>
<organism evidence="18 19">
    <name type="scientific">Exidia glandulosa HHB12029</name>
    <dbReference type="NCBI Taxonomy" id="1314781"/>
    <lineage>
        <taxon>Eukaryota</taxon>
        <taxon>Fungi</taxon>
        <taxon>Dikarya</taxon>
        <taxon>Basidiomycota</taxon>
        <taxon>Agaricomycotina</taxon>
        <taxon>Agaricomycetes</taxon>
        <taxon>Auriculariales</taxon>
        <taxon>Exidiaceae</taxon>
        <taxon>Exidia</taxon>
    </lineage>
</organism>
<dbReference type="GO" id="GO:0005737">
    <property type="term" value="C:cytoplasm"/>
    <property type="evidence" value="ECO:0007669"/>
    <property type="project" value="UniProtKB-SubCell"/>
</dbReference>
<dbReference type="FunFam" id="3.30.540.30:FF:000001">
    <property type="entry name" value="Dipeptidyl peptidase 3"/>
    <property type="match status" value="1"/>
</dbReference>
<dbReference type="PIRSF" id="PIRSF007828">
    <property type="entry name" value="Dipeptidyl-peptidase_III"/>
    <property type="match status" value="1"/>
</dbReference>
<keyword evidence="10 15" id="KW-0378">Hydrolase</keyword>
<sequence>MASSSAAATSKARFLADPNPPICKLTVEPSFNLLTDKEKAYAHWIGKASWAGARIIADQVSKYGVQLTDLLAQVFSDTSRTTIGDLAALKTKSGLDDEDWTLLLEYVGQAMSNLGNFRSFGHSKFVPRVARDKFERVVDASVNASTARKLWDELADHIYALEPEASLLIGDPNKGHMSNYYLGDSVATADEVALVQKAAEQLKIKVLTTRVRKHSPSKFTLLVASVNKSSKTHDLEIDGTKIELIVEYGDYSAELAKAVAHLREALKHVANDHQKSMIELYIKSFETGSVEDHEEASRHWVKDVGPVVESYIGFIETYTDPFGARAEWEGFTAIVNKELSAKYEKLVDRAPELIKVLPWGKDFEVDTFRRPDFTALEILSFATPDMPAGINIPNYYEIRESDGFKNVSLVNVLAAKPPNQPITFVHSDDAQLYDKYENTAFELQVANHELLGHGSGKLFQEDKDGKLNFDPEKTINPLTGESVKTWYKPGQTAGSVLGACSSSLEECRAETVAMFLAGSSEIMKIFGHEDAQVQSDLLYVSFLTMARAGIRALEYWDPVARKHQQAHMQARMGITLFMIEEKLAKLEEVRDADGKLTDLWIRVDREAVEKHGQQSMGKLLVRLQIPKSIADGDGARSFYAALTTPPQEWDGELRDFVLSRRLPRRSIIQPTTVFEGDKVVLKEYPLTREGLIQSCIERVL</sequence>
<keyword evidence="9 15" id="KW-0479">Metal-binding</keyword>
<proteinExistence type="inferred from homology"/>
<keyword evidence="19" id="KW-1185">Reference proteome</keyword>
<evidence type="ECO:0000256" key="3">
    <source>
        <dbReference type="ARBA" id="ARBA00010200"/>
    </source>
</evidence>
<comment type="cofactor">
    <cofactor evidence="15 17">
        <name>Zn(2+)</name>
        <dbReference type="ChEBI" id="CHEBI:29105"/>
    </cofactor>
    <text evidence="15 17">Binds 1 zinc ion per subunit.</text>
</comment>
<dbReference type="STRING" id="1314781.A0A166B3U8"/>
<dbReference type="GO" id="GO:0004177">
    <property type="term" value="F:aminopeptidase activity"/>
    <property type="evidence" value="ECO:0007669"/>
    <property type="project" value="UniProtKB-KW"/>
</dbReference>
<keyword evidence="12 15" id="KW-0482">Metalloprotease</keyword>
<dbReference type="EMBL" id="KV425927">
    <property type="protein sequence ID" value="KZV97669.1"/>
    <property type="molecule type" value="Genomic_DNA"/>
</dbReference>
<dbReference type="Pfam" id="PF03571">
    <property type="entry name" value="Peptidase_M49"/>
    <property type="match status" value="1"/>
</dbReference>
<evidence type="ECO:0000256" key="10">
    <source>
        <dbReference type="ARBA" id="ARBA00022801"/>
    </source>
</evidence>
<comment type="similarity">
    <text evidence="3 15">Belongs to the peptidase M49 family.</text>
</comment>
<evidence type="ECO:0000256" key="4">
    <source>
        <dbReference type="ARBA" id="ARBA00012063"/>
    </source>
</evidence>
<dbReference type="GO" id="GO:0008235">
    <property type="term" value="F:metalloexopeptidase activity"/>
    <property type="evidence" value="ECO:0007669"/>
    <property type="project" value="InterPro"/>
</dbReference>
<evidence type="ECO:0000256" key="11">
    <source>
        <dbReference type="ARBA" id="ARBA00022833"/>
    </source>
</evidence>
<dbReference type="Gene3D" id="3.30.540.30">
    <property type="match status" value="3"/>
</dbReference>
<evidence type="ECO:0000256" key="16">
    <source>
        <dbReference type="PIRSR" id="PIRSR007828-1"/>
    </source>
</evidence>
<dbReference type="PANTHER" id="PTHR23422">
    <property type="entry name" value="DIPEPTIDYL PEPTIDASE III-RELATED"/>
    <property type="match status" value="1"/>
</dbReference>
<evidence type="ECO:0000256" key="5">
    <source>
        <dbReference type="ARBA" id="ARBA00014713"/>
    </source>
</evidence>
<dbReference type="AlphaFoldDB" id="A0A166B3U8"/>
<dbReference type="EC" id="3.4.14.4" evidence="4 15"/>
<comment type="catalytic activity">
    <reaction evidence="1 15">
        <text>Release of an N-terminal dipeptide from a peptide comprising four or more residues, with broad specificity. Also acts on dipeptidyl 2-naphthylamides.</text>
        <dbReference type="EC" id="3.4.14.4"/>
    </reaction>
</comment>
<dbReference type="InParanoid" id="A0A166B3U8"/>
<evidence type="ECO:0000256" key="2">
    <source>
        <dbReference type="ARBA" id="ARBA00004496"/>
    </source>
</evidence>
<comment type="subcellular location">
    <subcellularLocation>
        <location evidence="2">Cytoplasm</location>
    </subcellularLocation>
</comment>
<keyword evidence="7 15" id="KW-0963">Cytoplasm</keyword>
<dbReference type="InterPro" id="IPR005317">
    <property type="entry name" value="Dipeptidyl-peptase3"/>
</dbReference>
<evidence type="ECO:0000256" key="13">
    <source>
        <dbReference type="ARBA" id="ARBA00031288"/>
    </source>
</evidence>
<evidence type="ECO:0000256" key="1">
    <source>
        <dbReference type="ARBA" id="ARBA00001336"/>
    </source>
</evidence>